<protein>
    <recommendedName>
        <fullName evidence="1">Rhodanese domain-containing protein</fullName>
    </recommendedName>
</protein>
<dbReference type="PROSITE" id="PS50206">
    <property type="entry name" value="RHODANESE_3"/>
    <property type="match status" value="1"/>
</dbReference>
<dbReference type="PANTHER" id="PTHR45431">
    <property type="entry name" value="RHODANESE-LIKE DOMAIN-CONTAINING PROTEIN 15, CHLOROPLASTIC"/>
    <property type="match status" value="1"/>
</dbReference>
<reference evidence="2" key="1">
    <citation type="submission" date="2017-07" db="EMBL/GenBank/DDBJ databases">
        <title>Taro Niue Genome Assembly and Annotation.</title>
        <authorList>
            <person name="Atibalentja N."/>
            <person name="Keating K."/>
            <person name="Fields C.J."/>
        </authorList>
    </citation>
    <scope>NUCLEOTIDE SEQUENCE</scope>
    <source>
        <strain evidence="2">Niue_2</strain>
        <tissue evidence="2">Leaf</tissue>
    </source>
</reference>
<dbReference type="EMBL" id="NMUH01000786">
    <property type="protein sequence ID" value="MQL84783.1"/>
    <property type="molecule type" value="Genomic_DNA"/>
</dbReference>
<feature type="domain" description="Rhodanese" evidence="1">
    <location>
        <begin position="86"/>
        <end position="213"/>
    </location>
</feature>
<dbReference type="AlphaFoldDB" id="A0A843UVK9"/>
<evidence type="ECO:0000313" key="2">
    <source>
        <dbReference type="EMBL" id="MQL84783.1"/>
    </source>
</evidence>
<dbReference type="OrthoDB" id="566238at2759"/>
<comment type="caution">
    <text evidence="2">The sequence shown here is derived from an EMBL/GenBank/DDBJ whole genome shotgun (WGS) entry which is preliminary data.</text>
</comment>
<dbReference type="PANTHER" id="PTHR45431:SF3">
    <property type="entry name" value="RHODANESE-LIKE DOMAIN-CONTAINING PROTEIN 15, CHLOROPLASTIC"/>
    <property type="match status" value="1"/>
</dbReference>
<dbReference type="Gene3D" id="3.40.250.10">
    <property type="entry name" value="Rhodanese-like domain"/>
    <property type="match status" value="1"/>
</dbReference>
<accession>A0A843UVK9</accession>
<organism evidence="2 3">
    <name type="scientific">Colocasia esculenta</name>
    <name type="common">Wild taro</name>
    <name type="synonym">Arum esculentum</name>
    <dbReference type="NCBI Taxonomy" id="4460"/>
    <lineage>
        <taxon>Eukaryota</taxon>
        <taxon>Viridiplantae</taxon>
        <taxon>Streptophyta</taxon>
        <taxon>Embryophyta</taxon>
        <taxon>Tracheophyta</taxon>
        <taxon>Spermatophyta</taxon>
        <taxon>Magnoliopsida</taxon>
        <taxon>Liliopsida</taxon>
        <taxon>Araceae</taxon>
        <taxon>Aroideae</taxon>
        <taxon>Colocasieae</taxon>
        <taxon>Colocasia</taxon>
    </lineage>
</organism>
<dbReference type="InterPro" id="IPR001763">
    <property type="entry name" value="Rhodanese-like_dom"/>
</dbReference>
<proteinExistence type="predicted"/>
<dbReference type="InterPro" id="IPR052367">
    <property type="entry name" value="Thiosulfate_ST/Rhodanese-like"/>
</dbReference>
<evidence type="ECO:0000313" key="3">
    <source>
        <dbReference type="Proteomes" id="UP000652761"/>
    </source>
</evidence>
<evidence type="ECO:0000259" key="1">
    <source>
        <dbReference type="PROSITE" id="PS50206"/>
    </source>
</evidence>
<dbReference type="CDD" id="cd00158">
    <property type="entry name" value="RHOD"/>
    <property type="match status" value="1"/>
</dbReference>
<dbReference type="Pfam" id="PF00581">
    <property type="entry name" value="Rhodanese"/>
    <property type="match status" value="1"/>
</dbReference>
<keyword evidence="3" id="KW-1185">Reference proteome</keyword>
<name>A0A843UVK9_COLES</name>
<dbReference type="SUPFAM" id="SSF52821">
    <property type="entry name" value="Rhodanese/Cell cycle control phosphatase"/>
    <property type="match status" value="1"/>
</dbReference>
<dbReference type="Proteomes" id="UP000652761">
    <property type="component" value="Unassembled WGS sequence"/>
</dbReference>
<dbReference type="SMART" id="SM00450">
    <property type="entry name" value="RHOD"/>
    <property type="match status" value="1"/>
</dbReference>
<dbReference type="InterPro" id="IPR036873">
    <property type="entry name" value="Rhodanese-like_dom_sf"/>
</dbReference>
<sequence length="224" mass="23999">MAAAAAARRLSSRFSSPLSPSSLLKRLLLSPESPLISASRKPMVPRVPAHFVSFGTRSCSVSTEGDPEEAGGVPGSVPVRVAHELLQSGHRYLDVRSPQEFMSGHAVGATNIPYMFQAASGMHSRLSPSFLSILHLCTDQGCYNFDTGMTKNPQFLEEVSSTFEKDDEIIVGCRSGKRSLMAASDLMSAGFTGVTDIAGGYSEMGTEWIAFGIASKLSPESFYH</sequence>
<gene>
    <name evidence="2" type="ORF">Taro_017303</name>
</gene>